<dbReference type="SMART" id="SM00356">
    <property type="entry name" value="ZnF_C3H1"/>
    <property type="match status" value="2"/>
</dbReference>
<evidence type="ECO:0000259" key="6">
    <source>
        <dbReference type="PROSITE" id="PS50103"/>
    </source>
</evidence>
<organism evidence="7 8">
    <name type="scientific">Haematococcus lacustris</name>
    <name type="common">Green alga</name>
    <name type="synonym">Haematococcus pluvialis</name>
    <dbReference type="NCBI Taxonomy" id="44745"/>
    <lineage>
        <taxon>Eukaryota</taxon>
        <taxon>Viridiplantae</taxon>
        <taxon>Chlorophyta</taxon>
        <taxon>core chlorophytes</taxon>
        <taxon>Chlorophyceae</taxon>
        <taxon>CS clade</taxon>
        <taxon>Chlamydomonadales</taxon>
        <taxon>Haematococcaceae</taxon>
        <taxon>Haematococcus</taxon>
    </lineage>
</organism>
<keyword evidence="8" id="KW-1185">Reference proteome</keyword>
<dbReference type="AlphaFoldDB" id="A0A699ZUA7"/>
<feature type="zinc finger region" description="C3H1-type" evidence="5">
    <location>
        <begin position="46"/>
        <end position="74"/>
    </location>
</feature>
<proteinExistence type="predicted"/>
<keyword evidence="2" id="KW-0677">Repeat</keyword>
<dbReference type="PANTHER" id="PTHR12547">
    <property type="entry name" value="CCCH ZINC FINGER/TIS11-RELATED"/>
    <property type="match status" value="1"/>
</dbReference>
<dbReference type="InterPro" id="IPR036855">
    <property type="entry name" value="Znf_CCCH_sf"/>
</dbReference>
<evidence type="ECO:0000313" key="8">
    <source>
        <dbReference type="Proteomes" id="UP000485058"/>
    </source>
</evidence>
<dbReference type="GO" id="GO:0003729">
    <property type="term" value="F:mRNA binding"/>
    <property type="evidence" value="ECO:0007669"/>
    <property type="project" value="InterPro"/>
</dbReference>
<dbReference type="Pfam" id="PF00642">
    <property type="entry name" value="zf-CCCH"/>
    <property type="match status" value="2"/>
</dbReference>
<sequence length="118" mass="12899">MPFHGVVVMQTEMCKGWMENGTCRYGHKCQFAHGAEELRLVPRHPKYKTEVCRSFTLTGSCVYGGRCRFLHAHTSAPNTLYGSEGLRLLGATGEQGAGCGLEEVQRARLVGWGPAGGR</sequence>
<evidence type="ECO:0000256" key="1">
    <source>
        <dbReference type="ARBA" id="ARBA00022723"/>
    </source>
</evidence>
<feature type="zinc finger region" description="C3H1-type" evidence="5">
    <location>
        <begin position="9"/>
        <end position="36"/>
    </location>
</feature>
<dbReference type="Gene3D" id="4.10.1000.10">
    <property type="entry name" value="Zinc finger, CCCH-type"/>
    <property type="match status" value="2"/>
</dbReference>
<keyword evidence="3 5" id="KW-0863">Zinc-finger</keyword>
<evidence type="ECO:0000313" key="7">
    <source>
        <dbReference type="EMBL" id="GFH25991.1"/>
    </source>
</evidence>
<feature type="domain" description="C3H1-type" evidence="6">
    <location>
        <begin position="9"/>
        <end position="36"/>
    </location>
</feature>
<evidence type="ECO:0000256" key="2">
    <source>
        <dbReference type="ARBA" id="ARBA00022737"/>
    </source>
</evidence>
<comment type="caution">
    <text evidence="7">The sequence shown here is derived from an EMBL/GenBank/DDBJ whole genome shotgun (WGS) entry which is preliminary data.</text>
</comment>
<dbReference type="FunFam" id="4.10.1000.10:FF:000001">
    <property type="entry name" value="zinc finger CCCH domain-containing protein 15-like"/>
    <property type="match status" value="1"/>
</dbReference>
<dbReference type="GO" id="GO:0008270">
    <property type="term" value="F:zinc ion binding"/>
    <property type="evidence" value="ECO:0007669"/>
    <property type="project" value="UniProtKB-KW"/>
</dbReference>
<feature type="domain" description="C3H1-type" evidence="6">
    <location>
        <begin position="46"/>
        <end position="74"/>
    </location>
</feature>
<evidence type="ECO:0000256" key="4">
    <source>
        <dbReference type="ARBA" id="ARBA00022833"/>
    </source>
</evidence>
<keyword evidence="1 5" id="KW-0479">Metal-binding</keyword>
<dbReference type="InterPro" id="IPR045877">
    <property type="entry name" value="ZFP36-like"/>
</dbReference>
<accession>A0A699ZUA7</accession>
<evidence type="ECO:0000256" key="5">
    <source>
        <dbReference type="PROSITE-ProRule" id="PRU00723"/>
    </source>
</evidence>
<reference evidence="7 8" key="1">
    <citation type="submission" date="2020-02" db="EMBL/GenBank/DDBJ databases">
        <title>Draft genome sequence of Haematococcus lacustris strain NIES-144.</title>
        <authorList>
            <person name="Morimoto D."/>
            <person name="Nakagawa S."/>
            <person name="Yoshida T."/>
            <person name="Sawayama S."/>
        </authorList>
    </citation>
    <scope>NUCLEOTIDE SEQUENCE [LARGE SCALE GENOMIC DNA]</scope>
    <source>
        <strain evidence="7 8">NIES-144</strain>
    </source>
</reference>
<gene>
    <name evidence="7" type="ORF">HaLaN_24056</name>
</gene>
<keyword evidence="4 5" id="KW-0862">Zinc</keyword>
<protein>
    <recommendedName>
        <fullName evidence="6">C3H1-type domain-containing protein</fullName>
    </recommendedName>
</protein>
<dbReference type="PROSITE" id="PS50103">
    <property type="entry name" value="ZF_C3H1"/>
    <property type="match status" value="2"/>
</dbReference>
<dbReference type="EMBL" id="BLLF01002982">
    <property type="protein sequence ID" value="GFH25991.1"/>
    <property type="molecule type" value="Genomic_DNA"/>
</dbReference>
<dbReference type="SUPFAM" id="SSF90229">
    <property type="entry name" value="CCCH zinc finger"/>
    <property type="match status" value="2"/>
</dbReference>
<dbReference type="FunFam" id="4.10.1000.10:FF:000002">
    <property type="entry name" value="Zinc finger protein 36, C3H1 type-like 1"/>
    <property type="match status" value="1"/>
</dbReference>
<evidence type="ECO:0000256" key="3">
    <source>
        <dbReference type="ARBA" id="ARBA00022771"/>
    </source>
</evidence>
<dbReference type="InterPro" id="IPR000571">
    <property type="entry name" value="Znf_CCCH"/>
</dbReference>
<dbReference type="Proteomes" id="UP000485058">
    <property type="component" value="Unassembled WGS sequence"/>
</dbReference>
<name>A0A699ZUA7_HAELA</name>
<dbReference type="PANTHER" id="PTHR12547:SF18">
    <property type="entry name" value="PROTEIN TIS11"/>
    <property type="match status" value="1"/>
</dbReference>